<protein>
    <submittedName>
        <fullName evidence="2">Vng6390h</fullName>
    </submittedName>
</protein>
<dbReference type="EMBL" id="AE004438">
    <property type="protein sequence ID" value="AAG21003.1"/>
    <property type="molecule type" value="Genomic_DNA"/>
</dbReference>
<name>Q9HHH7_HALSA</name>
<organism evidence="2 3">
    <name type="scientific">Halobacterium salinarum (strain ATCC 700922 / JCM 11081 / NRC-1)</name>
    <name type="common">Halobacterium halobium</name>
    <dbReference type="NCBI Taxonomy" id="64091"/>
    <lineage>
        <taxon>Archaea</taxon>
        <taxon>Methanobacteriati</taxon>
        <taxon>Methanobacteriota</taxon>
        <taxon>Stenosarchaea group</taxon>
        <taxon>Halobacteria</taxon>
        <taxon>Halobacteriales</taxon>
        <taxon>Halobacteriaceae</taxon>
        <taxon>Halobacterium</taxon>
        <taxon>Halobacterium salinarum NRC-34001</taxon>
    </lineage>
</organism>
<dbReference type="Proteomes" id="UP000000554">
    <property type="component" value="Plasmid pNRC200"/>
</dbReference>
<dbReference type="PATRIC" id="fig|64091.14.peg.2340"/>
<sequence>MRIRDKPHQPMRDRHLDFEELRPTGEASHIPDTRLDDGCESEELWIVPADVHF</sequence>
<dbReference type="KEGG" id="hal:VNG_6390H"/>
<accession>Q9HHH7</accession>
<dbReference type="InParanoid" id="Q9HHH7"/>
<evidence type="ECO:0000256" key="1">
    <source>
        <dbReference type="SAM" id="MobiDB-lite"/>
    </source>
</evidence>
<evidence type="ECO:0000313" key="2">
    <source>
        <dbReference type="EMBL" id="AAG21003.1"/>
    </source>
</evidence>
<dbReference type="AlphaFoldDB" id="Q9HHH7"/>
<geneLocation type="plasmid" evidence="2 3">
    <name>pNRC200</name>
</geneLocation>
<keyword evidence="2" id="KW-0614">Plasmid</keyword>
<proteinExistence type="predicted"/>
<reference evidence="2 3" key="1">
    <citation type="journal article" date="2000" name="Proc. Natl. Acad. Sci. U.S.A.">
        <title>Genome sequence of Halobacterium species NRC-1.</title>
        <authorList>
            <person name="Ng W.V."/>
            <person name="Kennedy S.P."/>
            <person name="Mahairas G.G."/>
            <person name="Berquist B."/>
            <person name="Pan M."/>
            <person name="Shukla H.D."/>
            <person name="Lasky S.R."/>
            <person name="Baliga N.S."/>
            <person name="Thorsson V."/>
            <person name="Sbrogna J."/>
            <person name="Swartzell S."/>
            <person name="Weir D."/>
            <person name="Hall J."/>
            <person name="Dahl T.A."/>
            <person name="Welti R."/>
            <person name="Goo Y.A."/>
            <person name="Leithauser B."/>
            <person name="Keller K."/>
            <person name="Cruz R."/>
            <person name="Danson M.J."/>
            <person name="Hough D.W."/>
            <person name="Maddocks D.G."/>
            <person name="Jablonski P.E."/>
            <person name="Krebs M.P."/>
            <person name="Angevine C.M."/>
            <person name="Dale H."/>
            <person name="Isenbarger T.A."/>
            <person name="Peck R.F."/>
            <person name="Pohlschroder M."/>
            <person name="Spudich J.L."/>
            <person name="Jung K.W."/>
            <person name="Alam M."/>
            <person name="Freitas T."/>
            <person name="Hou S."/>
            <person name="Daniels C.J."/>
            <person name="Dennis P.P."/>
            <person name="Omer A.D."/>
            <person name="Ebhardt H."/>
            <person name="Lowe T.M."/>
            <person name="Liang P."/>
            <person name="Riley M."/>
            <person name="Hood L."/>
            <person name="DasSarma S."/>
        </authorList>
    </citation>
    <scope>NUCLEOTIDE SEQUENCE [LARGE SCALE GENOMIC DNA]</scope>
    <source>
        <strain evidence="3">ATCC 700922 / JCM 11081 / NRC-1</strain>
        <plasmid evidence="3">Plasmid pNRC200</plasmid>
    </source>
</reference>
<feature type="region of interest" description="Disordered" evidence="1">
    <location>
        <begin position="1"/>
        <end position="35"/>
    </location>
</feature>
<gene>
    <name evidence="2" type="ordered locus">VNG_6390H</name>
</gene>
<evidence type="ECO:0000313" key="3">
    <source>
        <dbReference type="Proteomes" id="UP000000554"/>
    </source>
</evidence>
<keyword evidence="3" id="KW-1185">Reference proteome</keyword>
<dbReference type="HOGENOM" id="CLU_3194463_0_0_2"/>